<dbReference type="Pfam" id="PF05193">
    <property type="entry name" value="Peptidase_M16_C"/>
    <property type="match status" value="1"/>
</dbReference>
<evidence type="ECO:0000256" key="7">
    <source>
        <dbReference type="ARBA" id="ARBA00023049"/>
    </source>
</evidence>
<name>A0A9D5DH08_9CRYT</name>
<protein>
    <submittedName>
        <fullName evidence="12">Mitochondrial processing peptidase beta subunit</fullName>
    </submittedName>
</protein>
<dbReference type="Gene3D" id="3.30.830.10">
    <property type="entry name" value="Metalloenzyme, LuxS/M16 peptidase-like"/>
    <property type="match status" value="2"/>
</dbReference>
<evidence type="ECO:0000256" key="9">
    <source>
        <dbReference type="RuleBase" id="RU004447"/>
    </source>
</evidence>
<keyword evidence="3" id="KW-0645">Protease</keyword>
<keyword evidence="5" id="KW-0378">Hydrolase</keyword>
<dbReference type="PROSITE" id="PS00143">
    <property type="entry name" value="INSULINASE"/>
    <property type="match status" value="1"/>
</dbReference>
<comment type="subcellular location">
    <subcellularLocation>
        <location evidence="2">Mitochondrion</location>
    </subcellularLocation>
</comment>
<evidence type="ECO:0000259" key="11">
    <source>
        <dbReference type="Pfam" id="PF05193"/>
    </source>
</evidence>
<evidence type="ECO:0000256" key="2">
    <source>
        <dbReference type="ARBA" id="ARBA00004173"/>
    </source>
</evidence>
<keyword evidence="6" id="KW-0862">Zinc</keyword>
<dbReference type="Pfam" id="PF00675">
    <property type="entry name" value="Peptidase_M16"/>
    <property type="match status" value="1"/>
</dbReference>
<dbReference type="InterPro" id="IPR007863">
    <property type="entry name" value="Peptidase_M16_C"/>
</dbReference>
<dbReference type="FunFam" id="3.30.830.10:FF:000008">
    <property type="entry name" value="Mitochondrial-processing peptidase subunit beta"/>
    <property type="match status" value="1"/>
</dbReference>
<comment type="similarity">
    <text evidence="9">Belongs to the peptidase M16 family.</text>
</comment>
<dbReference type="Proteomes" id="UP001067231">
    <property type="component" value="Unassembled WGS sequence"/>
</dbReference>
<sequence>MRVATMKFGMDSVPNSLTFGLWVDSGSRNEAPNKNGIAHFLEHLIFKGTYNRTRRDIETEIEDMGAHMNAYTTREQTVYQIRCFNKDLPACMTLLGDIINNSKLCKSAIEQEKAVVLREMEEVSKSEEELIFDDLHKEMYRGHPLGNTILGPKGNILGFKREDLVSYMRANYTPEKMIILGVGNVDHGSFRDIAEAHFGGASTGPRGDIPSDIVGQKGPQIAQSSPVLVHRRASSDGKPLLAMAYSGVSWRSDDLLKAMFLQSMLGEYGASINRVTGYKNQILERILLGIKDQVELFETFNTCYKDTGMFGWYLKSTGDLSHKDILEHSKLISSRLQNLHSIISEDDIIRVKRILSYQLTSLYESSGTLFEEIGRDLITNNCYTSIDEKLQQIQKIDLEAIKQVIRKYFGSGSSEHPSNP</sequence>
<dbReference type="GO" id="GO:0046872">
    <property type="term" value="F:metal ion binding"/>
    <property type="evidence" value="ECO:0007669"/>
    <property type="project" value="UniProtKB-KW"/>
</dbReference>
<dbReference type="GO" id="GO:0005739">
    <property type="term" value="C:mitochondrion"/>
    <property type="evidence" value="ECO:0007669"/>
    <property type="project" value="UniProtKB-SubCell"/>
</dbReference>
<dbReference type="AlphaFoldDB" id="A0A9D5DH08"/>
<evidence type="ECO:0000256" key="5">
    <source>
        <dbReference type="ARBA" id="ARBA00022801"/>
    </source>
</evidence>
<evidence type="ECO:0000256" key="4">
    <source>
        <dbReference type="ARBA" id="ARBA00022723"/>
    </source>
</evidence>
<keyword evidence="4" id="KW-0479">Metal-binding</keyword>
<evidence type="ECO:0000313" key="12">
    <source>
        <dbReference type="EMBL" id="KAJ1609835.1"/>
    </source>
</evidence>
<reference evidence="12" key="1">
    <citation type="submission" date="2022-10" db="EMBL/GenBank/DDBJ databases">
        <title>Adaptive evolution leads to modifications in subtelomeric GC content in a zoonotic Cryptosporidium species.</title>
        <authorList>
            <person name="Li J."/>
            <person name="Feng Y."/>
            <person name="Xiao L."/>
        </authorList>
    </citation>
    <scope>NUCLEOTIDE SEQUENCE</scope>
    <source>
        <strain evidence="12">33844</strain>
    </source>
</reference>
<dbReference type="InterPro" id="IPR001431">
    <property type="entry name" value="Pept_M16_Zn_BS"/>
</dbReference>
<dbReference type="InterPro" id="IPR011765">
    <property type="entry name" value="Pept_M16_N"/>
</dbReference>
<keyword evidence="8" id="KW-0496">Mitochondrion</keyword>
<dbReference type="InterPro" id="IPR011249">
    <property type="entry name" value="Metalloenz_LuxS/M16"/>
</dbReference>
<evidence type="ECO:0000256" key="3">
    <source>
        <dbReference type="ARBA" id="ARBA00022670"/>
    </source>
</evidence>
<dbReference type="InterPro" id="IPR050361">
    <property type="entry name" value="MPP/UQCRC_Complex"/>
</dbReference>
<dbReference type="SUPFAM" id="SSF63411">
    <property type="entry name" value="LuxS/MPP-like metallohydrolase"/>
    <property type="match status" value="2"/>
</dbReference>
<dbReference type="OrthoDB" id="10251424at2759"/>
<evidence type="ECO:0000256" key="1">
    <source>
        <dbReference type="ARBA" id="ARBA00001947"/>
    </source>
</evidence>
<feature type="domain" description="Peptidase M16 N-terminal" evidence="10">
    <location>
        <begin position="17"/>
        <end position="153"/>
    </location>
</feature>
<dbReference type="PANTHER" id="PTHR11851:SF149">
    <property type="entry name" value="GH01077P"/>
    <property type="match status" value="1"/>
</dbReference>
<gene>
    <name evidence="12" type="ORF">OJ253_1410</name>
</gene>
<dbReference type="GO" id="GO:0004222">
    <property type="term" value="F:metalloendopeptidase activity"/>
    <property type="evidence" value="ECO:0007669"/>
    <property type="project" value="InterPro"/>
</dbReference>
<accession>A0A9D5DH08</accession>
<evidence type="ECO:0000256" key="6">
    <source>
        <dbReference type="ARBA" id="ARBA00022833"/>
    </source>
</evidence>
<proteinExistence type="inferred from homology"/>
<dbReference type="PANTHER" id="PTHR11851">
    <property type="entry name" value="METALLOPROTEASE"/>
    <property type="match status" value="1"/>
</dbReference>
<dbReference type="EMBL" id="JAPCXC010000030">
    <property type="protein sequence ID" value="KAJ1609835.1"/>
    <property type="molecule type" value="Genomic_DNA"/>
</dbReference>
<keyword evidence="7" id="KW-0482">Metalloprotease</keyword>
<evidence type="ECO:0000256" key="8">
    <source>
        <dbReference type="ARBA" id="ARBA00023128"/>
    </source>
</evidence>
<comment type="cofactor">
    <cofactor evidence="1">
        <name>Zn(2+)</name>
        <dbReference type="ChEBI" id="CHEBI:29105"/>
    </cofactor>
</comment>
<organism evidence="12">
    <name type="scientific">Cryptosporidium canis</name>
    <dbReference type="NCBI Taxonomy" id="195482"/>
    <lineage>
        <taxon>Eukaryota</taxon>
        <taxon>Sar</taxon>
        <taxon>Alveolata</taxon>
        <taxon>Apicomplexa</taxon>
        <taxon>Conoidasida</taxon>
        <taxon>Coccidia</taxon>
        <taxon>Eucoccidiorida</taxon>
        <taxon>Eimeriorina</taxon>
        <taxon>Cryptosporidiidae</taxon>
        <taxon>Cryptosporidium</taxon>
    </lineage>
</organism>
<comment type="caution">
    <text evidence="12">The sequence shown here is derived from an EMBL/GenBank/DDBJ whole genome shotgun (WGS) entry which is preliminary data.</text>
</comment>
<dbReference type="GO" id="GO:0006508">
    <property type="term" value="P:proteolysis"/>
    <property type="evidence" value="ECO:0007669"/>
    <property type="project" value="UniProtKB-KW"/>
</dbReference>
<feature type="domain" description="Peptidase M16 C-terminal" evidence="11">
    <location>
        <begin position="159"/>
        <end position="355"/>
    </location>
</feature>
<evidence type="ECO:0000259" key="10">
    <source>
        <dbReference type="Pfam" id="PF00675"/>
    </source>
</evidence>